<dbReference type="AlphaFoldDB" id="A0A9D4V6M2"/>
<evidence type="ECO:0000313" key="1">
    <source>
        <dbReference type="EMBL" id="KAI5080271.1"/>
    </source>
</evidence>
<feature type="non-terminal residue" evidence="1">
    <location>
        <position position="1"/>
    </location>
</feature>
<protein>
    <submittedName>
        <fullName evidence="1">Uncharacterized protein</fullName>
    </submittedName>
</protein>
<reference evidence="1 2" key="1">
    <citation type="submission" date="2021-01" db="EMBL/GenBank/DDBJ databases">
        <title>Adiantum capillus-veneris genome.</title>
        <authorList>
            <person name="Fang Y."/>
            <person name="Liao Q."/>
        </authorList>
    </citation>
    <scope>NUCLEOTIDE SEQUENCE [LARGE SCALE GENOMIC DNA]</scope>
    <source>
        <strain evidence="1">H3</strain>
        <tissue evidence="1">Leaf</tissue>
    </source>
</reference>
<evidence type="ECO:0000313" key="2">
    <source>
        <dbReference type="Proteomes" id="UP000886520"/>
    </source>
</evidence>
<sequence>QFLTCLHPRIKEKGECGDAKDYAQMVFLAKVKSKKAKRKLEMGLLDPTDYGYSSTMELFHAMKPKGISSVKEVVASSLVSHFGSSFQFVPPICCAVVQESISSASKDAVLAKVCMHEEANEDVKSSRDKLEVVGKAMVKAVQEEANQGVGQPCPTDRVEVWQCISEGIGHVDVPENEVINGFFSRLANDMVIEEVLEEQAKVVEQSDLLSPEVVEDEVSKAMADEDLHGESGIECMPFEGPTIEGMLEKQVVLVLQEEAPLKDRLPKVCAMLLMVMLLKLLCRQLCTVFWEKIMLWRAL</sequence>
<dbReference type="Proteomes" id="UP000886520">
    <property type="component" value="Chromosome 5"/>
</dbReference>
<comment type="caution">
    <text evidence="1">The sequence shown here is derived from an EMBL/GenBank/DDBJ whole genome shotgun (WGS) entry which is preliminary data.</text>
</comment>
<gene>
    <name evidence="1" type="ORF">GOP47_0005750</name>
</gene>
<proteinExistence type="predicted"/>
<keyword evidence="2" id="KW-1185">Reference proteome</keyword>
<organism evidence="1 2">
    <name type="scientific">Adiantum capillus-veneris</name>
    <name type="common">Maidenhair fern</name>
    <dbReference type="NCBI Taxonomy" id="13818"/>
    <lineage>
        <taxon>Eukaryota</taxon>
        <taxon>Viridiplantae</taxon>
        <taxon>Streptophyta</taxon>
        <taxon>Embryophyta</taxon>
        <taxon>Tracheophyta</taxon>
        <taxon>Polypodiopsida</taxon>
        <taxon>Polypodiidae</taxon>
        <taxon>Polypodiales</taxon>
        <taxon>Pteridineae</taxon>
        <taxon>Pteridaceae</taxon>
        <taxon>Vittarioideae</taxon>
        <taxon>Adiantum</taxon>
    </lineage>
</organism>
<name>A0A9D4V6M2_ADICA</name>
<dbReference type="EMBL" id="JABFUD020000005">
    <property type="protein sequence ID" value="KAI5080271.1"/>
    <property type="molecule type" value="Genomic_DNA"/>
</dbReference>
<accession>A0A9D4V6M2</accession>